<evidence type="ECO:0000313" key="1">
    <source>
        <dbReference type="EMBL" id="GAI49075.1"/>
    </source>
</evidence>
<gene>
    <name evidence="1" type="ORF">S06H3_54199</name>
</gene>
<sequence>MGFLIAIGIFLIIYAALGFLYVQQGAKQEDLREQINKLRIVVSKQLPNPEKLNAEYDDVNLALSPLEVPAAIAVLVGIAEESGINVDPASGKFNVPAPGGTATQTVGGGTYQVLPFKKIRVKGDHDSVMAFISDLDSGKT</sequence>
<comment type="caution">
    <text evidence="1">The sequence shown here is derived from an EMBL/GenBank/DDBJ whole genome shotgun (WGS) entry which is preliminary data.</text>
</comment>
<proteinExistence type="predicted"/>
<protein>
    <submittedName>
        <fullName evidence="1">Uncharacterized protein</fullName>
    </submittedName>
</protein>
<reference evidence="1" key="1">
    <citation type="journal article" date="2014" name="Front. Microbiol.">
        <title>High frequency of phylogenetically diverse reductive dehalogenase-homologous genes in deep subseafloor sedimentary metagenomes.</title>
        <authorList>
            <person name="Kawai M."/>
            <person name="Futagami T."/>
            <person name="Toyoda A."/>
            <person name="Takaki Y."/>
            <person name="Nishi S."/>
            <person name="Hori S."/>
            <person name="Arai W."/>
            <person name="Tsubouchi T."/>
            <person name="Morono Y."/>
            <person name="Uchiyama I."/>
            <person name="Ito T."/>
            <person name="Fujiyama A."/>
            <person name="Inagaki F."/>
            <person name="Takami H."/>
        </authorList>
    </citation>
    <scope>NUCLEOTIDE SEQUENCE</scope>
    <source>
        <strain evidence="1">Expedition CK06-06</strain>
    </source>
</reference>
<accession>X1QDJ5</accession>
<dbReference type="EMBL" id="BARV01034637">
    <property type="protein sequence ID" value="GAI49075.1"/>
    <property type="molecule type" value="Genomic_DNA"/>
</dbReference>
<organism evidence="1">
    <name type="scientific">marine sediment metagenome</name>
    <dbReference type="NCBI Taxonomy" id="412755"/>
    <lineage>
        <taxon>unclassified sequences</taxon>
        <taxon>metagenomes</taxon>
        <taxon>ecological metagenomes</taxon>
    </lineage>
</organism>
<name>X1QDJ5_9ZZZZ</name>
<feature type="non-terminal residue" evidence="1">
    <location>
        <position position="140"/>
    </location>
</feature>
<dbReference type="AlphaFoldDB" id="X1QDJ5"/>